<sequence length="191" mass="21534">MKLHRKFWMQMHLYLSLFFLPAALIYAITGVLYIFEIRQNSGATIIDIPLDSMPQKGQEEEFIITILKNKNLQIPKDTQVRMMKGNLSMGNIKYSVSLSKDKEGKPMLRTIDRGLYGILMLMHKSTGSKHEIAGFKLSYFDFIAIGFGLSMLLFYLSGLIVTSFCKGKRKVAFSVLGVGFILTALAVYGSI</sequence>
<dbReference type="EMBL" id="UGHZ01000001">
    <property type="protein sequence ID" value="STP08685.1"/>
    <property type="molecule type" value="Genomic_DNA"/>
</dbReference>
<dbReference type="Proteomes" id="UP000255335">
    <property type="component" value="Unassembled WGS sequence"/>
</dbReference>
<evidence type="ECO:0000256" key="1">
    <source>
        <dbReference type="SAM" id="Phobius"/>
    </source>
</evidence>
<feature type="transmembrane region" description="Helical" evidence="1">
    <location>
        <begin position="171"/>
        <end position="189"/>
    </location>
</feature>
<keyword evidence="1" id="KW-1133">Transmembrane helix</keyword>
<feature type="transmembrane region" description="Helical" evidence="1">
    <location>
        <begin position="142"/>
        <end position="164"/>
    </location>
</feature>
<evidence type="ECO:0000313" key="3">
    <source>
        <dbReference type="Proteomes" id="UP000255335"/>
    </source>
</evidence>
<evidence type="ECO:0000313" key="2">
    <source>
        <dbReference type="EMBL" id="STP08685.1"/>
    </source>
</evidence>
<protein>
    <submittedName>
        <fullName evidence="2">Integral membrane protein</fullName>
    </submittedName>
</protein>
<gene>
    <name evidence="2" type="ORF">NCTC12221_00098</name>
</gene>
<reference evidence="2 3" key="1">
    <citation type="submission" date="2018-06" db="EMBL/GenBank/DDBJ databases">
        <authorList>
            <consortium name="Pathogen Informatics"/>
            <person name="Doyle S."/>
        </authorList>
    </citation>
    <scope>NUCLEOTIDE SEQUENCE [LARGE SCALE GENOMIC DNA]</scope>
    <source>
        <strain evidence="2 3">NCTC12221</strain>
    </source>
</reference>
<keyword evidence="1" id="KW-0812">Transmembrane</keyword>
<proteinExistence type="predicted"/>
<organism evidence="2 3">
    <name type="scientific">Helicobacter cinaedi</name>
    <dbReference type="NCBI Taxonomy" id="213"/>
    <lineage>
        <taxon>Bacteria</taxon>
        <taxon>Pseudomonadati</taxon>
        <taxon>Campylobacterota</taxon>
        <taxon>Epsilonproteobacteria</taxon>
        <taxon>Campylobacterales</taxon>
        <taxon>Helicobacteraceae</taxon>
        <taxon>Helicobacter</taxon>
    </lineage>
</organism>
<accession>A0A377JNT7</accession>
<keyword evidence="1" id="KW-0472">Membrane</keyword>
<feature type="transmembrane region" description="Helical" evidence="1">
    <location>
        <begin position="12"/>
        <end position="35"/>
    </location>
</feature>
<dbReference type="AlphaFoldDB" id="A0A377JNT7"/>
<dbReference type="RefSeq" id="WP_115025536.1">
    <property type="nucleotide sequence ID" value="NZ_UGHZ01000001.1"/>
</dbReference>
<name>A0A377JNT7_9HELI</name>